<dbReference type="PANTHER" id="PTHR30461">
    <property type="entry name" value="DNA-INVERTASE FROM LAMBDOID PROPHAGE"/>
    <property type="match status" value="1"/>
</dbReference>
<dbReference type="SMART" id="SM00857">
    <property type="entry name" value="Resolvase"/>
    <property type="match status" value="1"/>
</dbReference>
<dbReference type="PANTHER" id="PTHR30461:SF26">
    <property type="entry name" value="RESOLVASE HOMOLOG YNEB"/>
    <property type="match status" value="1"/>
</dbReference>
<feature type="domain" description="Resolvase/invertase-type recombinase catalytic" evidence="2">
    <location>
        <begin position="7"/>
        <end position="156"/>
    </location>
</feature>
<name>A0A916NES0_9FLAO</name>
<dbReference type="RefSeq" id="WP_258543648.1">
    <property type="nucleotide sequence ID" value="NZ_OU015584.1"/>
</dbReference>
<comment type="similarity">
    <text evidence="1">Belongs to the site-specific recombinase resolvase family.</text>
</comment>
<dbReference type="Gene3D" id="3.40.50.1390">
    <property type="entry name" value="Resolvase, N-terminal catalytic domain"/>
    <property type="match status" value="1"/>
</dbReference>
<reference evidence="3" key="1">
    <citation type="submission" date="2021-04" db="EMBL/GenBank/DDBJ databases">
        <authorList>
            <person name="Rodrigo-Torres L."/>
            <person name="Arahal R. D."/>
            <person name="Lucena T."/>
        </authorList>
    </citation>
    <scope>NUCLEOTIDE SEQUENCE</scope>
    <source>
        <strain evidence="3">AS29M-1</strain>
    </source>
</reference>
<dbReference type="AlphaFoldDB" id="A0A916NES0"/>
<dbReference type="InterPro" id="IPR006119">
    <property type="entry name" value="Resolv_N"/>
</dbReference>
<dbReference type="PROSITE" id="PS51736">
    <property type="entry name" value="RECOMBINASES_3"/>
    <property type="match status" value="1"/>
</dbReference>
<keyword evidence="3" id="KW-0378">Hydrolase</keyword>
<gene>
    <name evidence="3" type="primary">pinR</name>
    <name evidence="3" type="ORF">CRYO30217_03476</name>
</gene>
<evidence type="ECO:0000259" key="2">
    <source>
        <dbReference type="PROSITE" id="PS51736"/>
    </source>
</evidence>
<proteinExistence type="inferred from homology"/>
<dbReference type="GO" id="GO:0003677">
    <property type="term" value="F:DNA binding"/>
    <property type="evidence" value="ECO:0007669"/>
    <property type="project" value="InterPro"/>
</dbReference>
<dbReference type="InterPro" id="IPR050639">
    <property type="entry name" value="SSR_resolvase"/>
</dbReference>
<dbReference type="EC" id="3.1.22.-" evidence="3"/>
<protein>
    <submittedName>
        <fullName evidence="3">Serine recombinase PinR</fullName>
        <ecNumber evidence="3">3.1.22.-</ecNumber>
    </submittedName>
</protein>
<dbReference type="GO" id="GO:0016787">
    <property type="term" value="F:hydrolase activity"/>
    <property type="evidence" value="ECO:0007669"/>
    <property type="project" value="UniProtKB-KW"/>
</dbReference>
<dbReference type="EMBL" id="OU015584">
    <property type="protein sequence ID" value="CAG5087412.1"/>
    <property type="molecule type" value="Genomic_DNA"/>
</dbReference>
<dbReference type="GO" id="GO:0000150">
    <property type="term" value="F:DNA strand exchange activity"/>
    <property type="evidence" value="ECO:0007669"/>
    <property type="project" value="InterPro"/>
</dbReference>
<dbReference type="Proteomes" id="UP000683507">
    <property type="component" value="Chromosome"/>
</dbReference>
<keyword evidence="4" id="KW-1185">Reference proteome</keyword>
<dbReference type="KEGG" id="ptan:CRYO30217_03476"/>
<evidence type="ECO:0000313" key="3">
    <source>
        <dbReference type="EMBL" id="CAG5087412.1"/>
    </source>
</evidence>
<dbReference type="SUPFAM" id="SSF53041">
    <property type="entry name" value="Resolvase-like"/>
    <property type="match status" value="1"/>
</dbReference>
<evidence type="ECO:0000313" key="4">
    <source>
        <dbReference type="Proteomes" id="UP000683507"/>
    </source>
</evidence>
<dbReference type="CDD" id="cd03768">
    <property type="entry name" value="SR_ResInv"/>
    <property type="match status" value="1"/>
</dbReference>
<organism evidence="3 4">
    <name type="scientific">Parvicella tangerina</name>
    <dbReference type="NCBI Taxonomy" id="2829795"/>
    <lineage>
        <taxon>Bacteria</taxon>
        <taxon>Pseudomonadati</taxon>
        <taxon>Bacteroidota</taxon>
        <taxon>Flavobacteriia</taxon>
        <taxon>Flavobacteriales</taxon>
        <taxon>Parvicellaceae</taxon>
        <taxon>Parvicella</taxon>
    </lineage>
</organism>
<accession>A0A916NES0</accession>
<sequence>MKSKNEAAAIFCRVSTLDQSYDRQVNDLTKIANKFSFDVVEIITEKISGAKSNEERAGVQQLLEGAKQGKFQKVLVTEVSRLGRSTLDTLKLVEELHSSNVSIYLQDLNTETLNEKGEMNMQTEMMLHMLSLFAKNERRNTIERIRSGMAEAKAKGVHCGRHKGTEESEDDFLSKYPKVIEGLKRGFSVRECVKLFDVSLGTVAKIRKLIKDELELEQAA</sequence>
<evidence type="ECO:0000256" key="1">
    <source>
        <dbReference type="ARBA" id="ARBA00009913"/>
    </source>
</evidence>
<dbReference type="InterPro" id="IPR036162">
    <property type="entry name" value="Resolvase-like_N_sf"/>
</dbReference>
<dbReference type="Pfam" id="PF00239">
    <property type="entry name" value="Resolvase"/>
    <property type="match status" value="1"/>
</dbReference>